<evidence type="ECO:0000313" key="2">
    <source>
        <dbReference type="EMBL" id="TLP54546.1"/>
    </source>
</evidence>
<feature type="chain" id="PRO_5024366198" evidence="1">
    <location>
        <begin position="24"/>
        <end position="95"/>
    </location>
</feature>
<evidence type="ECO:0000313" key="3">
    <source>
        <dbReference type="Proteomes" id="UP000309033"/>
    </source>
</evidence>
<proteinExistence type="predicted"/>
<name>A0A5R8YP51_9ACTN</name>
<reference evidence="2" key="1">
    <citation type="submission" date="2019-05" db="EMBL/GenBank/DDBJ databases">
        <title>Isolation, diversity and antifungal activity of Actinobacteria from wheat.</title>
        <authorList>
            <person name="Yu B."/>
        </authorList>
    </citation>
    <scope>NUCLEOTIDE SEQUENCE [LARGE SCALE GENOMIC DNA]</scope>
    <source>
        <strain evidence="2">NEAU-HEGS1-5</strain>
    </source>
</reference>
<accession>A0A5R8YP51</accession>
<keyword evidence="1" id="KW-0732">Signal</keyword>
<organism evidence="2 3">
    <name type="scientific">Microbispora triticiradicis</name>
    <dbReference type="NCBI Taxonomy" id="2200763"/>
    <lineage>
        <taxon>Bacteria</taxon>
        <taxon>Bacillati</taxon>
        <taxon>Actinomycetota</taxon>
        <taxon>Actinomycetes</taxon>
        <taxon>Streptosporangiales</taxon>
        <taxon>Streptosporangiaceae</taxon>
        <taxon>Microbispora</taxon>
    </lineage>
</organism>
<keyword evidence="3" id="KW-1185">Reference proteome</keyword>
<protein>
    <submittedName>
        <fullName evidence="2">Uncharacterized protein</fullName>
    </submittedName>
</protein>
<sequence length="95" mass="9792">MNAPLRRALTICAAAVLVTGVTAAPVAALDIADYTCAWAAVLPAITPDAYNVLGRDCTGSGTGTAGSITTPSGPYFCRFVYYIPENGYIAGRDCN</sequence>
<gene>
    <name evidence="2" type="ORF">FED44_27725</name>
</gene>
<evidence type="ECO:0000256" key="1">
    <source>
        <dbReference type="SAM" id="SignalP"/>
    </source>
</evidence>
<comment type="caution">
    <text evidence="2">The sequence shown here is derived from an EMBL/GenBank/DDBJ whole genome shotgun (WGS) entry which is preliminary data.</text>
</comment>
<dbReference type="EMBL" id="VANP01000013">
    <property type="protein sequence ID" value="TLP54546.1"/>
    <property type="molecule type" value="Genomic_DNA"/>
</dbReference>
<feature type="signal peptide" evidence="1">
    <location>
        <begin position="1"/>
        <end position="23"/>
    </location>
</feature>
<dbReference type="AlphaFoldDB" id="A0A5R8YP51"/>
<dbReference type="Proteomes" id="UP000309033">
    <property type="component" value="Unassembled WGS sequence"/>
</dbReference>